<evidence type="ECO:0000256" key="4">
    <source>
        <dbReference type="ARBA" id="ARBA00022729"/>
    </source>
</evidence>
<dbReference type="GO" id="GO:0009055">
    <property type="term" value="F:electron transfer activity"/>
    <property type="evidence" value="ECO:0007669"/>
    <property type="project" value="InterPro"/>
</dbReference>
<dbReference type="Gene3D" id="2.60.40.420">
    <property type="entry name" value="Cupredoxins - blue copper proteins"/>
    <property type="match status" value="1"/>
</dbReference>
<evidence type="ECO:0000313" key="13">
    <source>
        <dbReference type="Proteomes" id="UP001187192"/>
    </source>
</evidence>
<proteinExistence type="inferred from homology"/>
<feature type="domain" description="Phytocyanin" evidence="11">
    <location>
        <begin position="35"/>
        <end position="137"/>
    </location>
</feature>
<dbReference type="InterPro" id="IPR039391">
    <property type="entry name" value="Phytocyanin-like"/>
</dbReference>
<reference evidence="12" key="1">
    <citation type="submission" date="2023-07" db="EMBL/GenBank/DDBJ databases">
        <title>draft genome sequence of fig (Ficus carica).</title>
        <authorList>
            <person name="Takahashi T."/>
            <person name="Nishimura K."/>
        </authorList>
    </citation>
    <scope>NUCLEOTIDE SEQUENCE</scope>
</reference>
<evidence type="ECO:0000259" key="11">
    <source>
        <dbReference type="PROSITE" id="PS51485"/>
    </source>
</evidence>
<evidence type="ECO:0000313" key="12">
    <source>
        <dbReference type="EMBL" id="GMN37162.1"/>
    </source>
</evidence>
<evidence type="ECO:0000256" key="9">
    <source>
        <dbReference type="ARBA" id="ARBA00035011"/>
    </source>
</evidence>
<dbReference type="FunFam" id="2.60.40.420:FF:000010">
    <property type="entry name" value="Early nodulin-like protein 1"/>
    <property type="match status" value="1"/>
</dbReference>
<evidence type="ECO:0000256" key="6">
    <source>
        <dbReference type="ARBA" id="ARBA00023157"/>
    </source>
</evidence>
<protein>
    <recommendedName>
        <fullName evidence="11">Phytocyanin domain-containing protein</fullName>
    </recommendedName>
</protein>
<dbReference type="EMBL" id="BTGU01000006">
    <property type="protein sequence ID" value="GMN37162.1"/>
    <property type="molecule type" value="Genomic_DNA"/>
</dbReference>
<feature type="chain" id="PRO_5041723795" description="Phytocyanin domain-containing protein" evidence="10">
    <location>
        <begin position="34"/>
        <end position="187"/>
    </location>
</feature>
<gene>
    <name evidence="12" type="ORF">TIFTF001_006584</name>
</gene>
<dbReference type="InterPro" id="IPR003245">
    <property type="entry name" value="Phytocyanin_dom"/>
</dbReference>
<evidence type="ECO:0000256" key="2">
    <source>
        <dbReference type="ARBA" id="ARBA00022475"/>
    </source>
</evidence>
<dbReference type="GO" id="GO:0098552">
    <property type="term" value="C:side of membrane"/>
    <property type="evidence" value="ECO:0007669"/>
    <property type="project" value="UniProtKB-KW"/>
</dbReference>
<dbReference type="SUPFAM" id="SSF49503">
    <property type="entry name" value="Cupredoxins"/>
    <property type="match status" value="1"/>
</dbReference>
<accession>A0AA87ZND7</accession>
<dbReference type="GO" id="GO:0005886">
    <property type="term" value="C:plasma membrane"/>
    <property type="evidence" value="ECO:0007669"/>
    <property type="project" value="UniProtKB-SubCell"/>
</dbReference>
<dbReference type="PANTHER" id="PTHR33021:SF234">
    <property type="entry name" value="EARLY NODULIN-LIKE PROTEIN 7"/>
    <property type="match status" value="1"/>
</dbReference>
<evidence type="ECO:0000256" key="8">
    <source>
        <dbReference type="ARBA" id="ARBA00023288"/>
    </source>
</evidence>
<dbReference type="PANTHER" id="PTHR33021">
    <property type="entry name" value="BLUE COPPER PROTEIN"/>
    <property type="match status" value="1"/>
</dbReference>
<keyword evidence="3" id="KW-0336">GPI-anchor</keyword>
<keyword evidence="8" id="KW-0449">Lipoprotein</keyword>
<keyword evidence="7" id="KW-0325">Glycoprotein</keyword>
<evidence type="ECO:0000256" key="3">
    <source>
        <dbReference type="ARBA" id="ARBA00022622"/>
    </source>
</evidence>
<organism evidence="12 13">
    <name type="scientific">Ficus carica</name>
    <name type="common">Common fig</name>
    <dbReference type="NCBI Taxonomy" id="3494"/>
    <lineage>
        <taxon>Eukaryota</taxon>
        <taxon>Viridiplantae</taxon>
        <taxon>Streptophyta</taxon>
        <taxon>Embryophyta</taxon>
        <taxon>Tracheophyta</taxon>
        <taxon>Spermatophyta</taxon>
        <taxon>Magnoliopsida</taxon>
        <taxon>eudicotyledons</taxon>
        <taxon>Gunneridae</taxon>
        <taxon>Pentapetalae</taxon>
        <taxon>rosids</taxon>
        <taxon>fabids</taxon>
        <taxon>Rosales</taxon>
        <taxon>Moraceae</taxon>
        <taxon>Ficeae</taxon>
        <taxon>Ficus</taxon>
    </lineage>
</organism>
<sequence length="187" mass="20423">MASSSSSCSMFLFNSLMMLFFLFMIMNAPPLEASRDFKVGDDSGWLEPDINNVTLYNQWAGKNRFQIGDSLVFEYSNDSVLVVDKWGYYHCDNSKPIIAFNNGNSTVKLNRPGLFYFISGASDHCKKGQRMIVDVMSPRSPRSANAPSGSYSAPSPFPSHSSGDSVSVTCSSLVMALILVANIASLA</sequence>
<keyword evidence="2" id="KW-1003">Cell membrane</keyword>
<keyword evidence="5" id="KW-0472">Membrane</keyword>
<dbReference type="Pfam" id="PF02298">
    <property type="entry name" value="Cu_bind_like"/>
    <property type="match status" value="1"/>
</dbReference>
<keyword evidence="6" id="KW-1015">Disulfide bond</keyword>
<evidence type="ECO:0000256" key="10">
    <source>
        <dbReference type="SAM" id="SignalP"/>
    </source>
</evidence>
<feature type="signal peptide" evidence="10">
    <location>
        <begin position="1"/>
        <end position="33"/>
    </location>
</feature>
<dbReference type="PROSITE" id="PS51485">
    <property type="entry name" value="PHYTOCYANIN"/>
    <property type="match status" value="1"/>
</dbReference>
<dbReference type="Proteomes" id="UP001187192">
    <property type="component" value="Unassembled WGS sequence"/>
</dbReference>
<evidence type="ECO:0000256" key="1">
    <source>
        <dbReference type="ARBA" id="ARBA00004609"/>
    </source>
</evidence>
<dbReference type="InterPro" id="IPR041846">
    <property type="entry name" value="ENL_dom"/>
</dbReference>
<evidence type="ECO:0000256" key="7">
    <source>
        <dbReference type="ARBA" id="ARBA00023180"/>
    </source>
</evidence>
<dbReference type="InterPro" id="IPR008972">
    <property type="entry name" value="Cupredoxin"/>
</dbReference>
<name>A0AA87ZND7_FICCA</name>
<evidence type="ECO:0000256" key="5">
    <source>
        <dbReference type="ARBA" id="ARBA00023136"/>
    </source>
</evidence>
<dbReference type="AlphaFoldDB" id="A0AA87ZND7"/>
<comment type="similarity">
    <text evidence="9">Belongs to the early nodulin-like (ENODL) family.</text>
</comment>
<dbReference type="CDD" id="cd11019">
    <property type="entry name" value="OsENODL1_like"/>
    <property type="match status" value="1"/>
</dbReference>
<comment type="caution">
    <text evidence="12">The sequence shown here is derived from an EMBL/GenBank/DDBJ whole genome shotgun (WGS) entry which is preliminary data.</text>
</comment>
<keyword evidence="4 10" id="KW-0732">Signal</keyword>
<keyword evidence="13" id="KW-1185">Reference proteome</keyword>
<comment type="subcellular location">
    <subcellularLocation>
        <location evidence="1">Cell membrane</location>
        <topology evidence="1">Lipid-anchor</topology>
        <topology evidence="1">GPI-anchor</topology>
    </subcellularLocation>
</comment>
<dbReference type="Gramene" id="FCD_00005653-RA">
    <property type="protein sequence ID" value="FCD_00005653-RA:cds"/>
    <property type="gene ID" value="FCD_00005653"/>
</dbReference>